<dbReference type="InterPro" id="IPR011583">
    <property type="entry name" value="Chitinase_II/V-like_cat"/>
</dbReference>
<evidence type="ECO:0000313" key="8">
    <source>
        <dbReference type="Proteomes" id="UP000886520"/>
    </source>
</evidence>
<dbReference type="InterPro" id="IPR029070">
    <property type="entry name" value="Chitinase_insertion_sf"/>
</dbReference>
<dbReference type="Gene3D" id="3.10.50.10">
    <property type="match status" value="1"/>
</dbReference>
<organism evidence="7 8">
    <name type="scientific">Adiantum capillus-veneris</name>
    <name type="common">Maidenhair fern</name>
    <dbReference type="NCBI Taxonomy" id="13818"/>
    <lineage>
        <taxon>Eukaryota</taxon>
        <taxon>Viridiplantae</taxon>
        <taxon>Streptophyta</taxon>
        <taxon>Embryophyta</taxon>
        <taxon>Tracheophyta</taxon>
        <taxon>Polypodiopsida</taxon>
        <taxon>Polypodiidae</taxon>
        <taxon>Polypodiales</taxon>
        <taxon>Pteridineae</taxon>
        <taxon>Pteridaceae</taxon>
        <taxon>Vittarioideae</taxon>
        <taxon>Adiantum</taxon>
    </lineage>
</organism>
<dbReference type="Pfam" id="PF00704">
    <property type="entry name" value="Glyco_hydro_18"/>
    <property type="match status" value="1"/>
</dbReference>
<dbReference type="InterPro" id="IPR050314">
    <property type="entry name" value="Glycosyl_Hydrlase_18"/>
</dbReference>
<dbReference type="GO" id="GO:0008061">
    <property type="term" value="F:chitin binding"/>
    <property type="evidence" value="ECO:0007669"/>
    <property type="project" value="InterPro"/>
</dbReference>
<evidence type="ECO:0000256" key="5">
    <source>
        <dbReference type="SAM" id="SignalP"/>
    </source>
</evidence>
<dbReference type="SUPFAM" id="SSF54556">
    <property type="entry name" value="Chitinase insertion domain"/>
    <property type="match status" value="1"/>
</dbReference>
<evidence type="ECO:0000259" key="6">
    <source>
        <dbReference type="PROSITE" id="PS51910"/>
    </source>
</evidence>
<evidence type="ECO:0000256" key="1">
    <source>
        <dbReference type="ARBA" id="ARBA00022801"/>
    </source>
</evidence>
<dbReference type="AlphaFoldDB" id="A0A9D4UXK3"/>
<evidence type="ECO:0000256" key="3">
    <source>
        <dbReference type="RuleBase" id="RU000489"/>
    </source>
</evidence>
<dbReference type="GO" id="GO:0006032">
    <property type="term" value="P:chitin catabolic process"/>
    <property type="evidence" value="ECO:0007669"/>
    <property type="project" value="TreeGrafter"/>
</dbReference>
<dbReference type="InterPro" id="IPR001223">
    <property type="entry name" value="Glyco_hydro18_cat"/>
</dbReference>
<dbReference type="SMART" id="SM00636">
    <property type="entry name" value="Glyco_18"/>
    <property type="match status" value="1"/>
</dbReference>
<keyword evidence="2 3" id="KW-0326">Glycosidase</keyword>
<comment type="caution">
    <text evidence="7">The sequence shown here is derived from an EMBL/GenBank/DDBJ whole genome shotgun (WGS) entry which is preliminary data.</text>
</comment>
<dbReference type="PANTHER" id="PTHR11177:SF317">
    <property type="entry name" value="CHITINASE 12-RELATED"/>
    <property type="match status" value="1"/>
</dbReference>
<accession>A0A9D4UXK3</accession>
<dbReference type="EMBL" id="JABFUD020000009">
    <property type="protein sequence ID" value="KAI5075749.1"/>
    <property type="molecule type" value="Genomic_DNA"/>
</dbReference>
<name>A0A9D4UXK3_ADICA</name>
<protein>
    <recommendedName>
        <fullName evidence="6">GH18 domain-containing protein</fullName>
    </recommendedName>
</protein>
<proteinExistence type="inferred from homology"/>
<keyword evidence="5" id="KW-0732">Signal</keyword>
<dbReference type="Proteomes" id="UP000886520">
    <property type="component" value="Chromosome 9"/>
</dbReference>
<comment type="similarity">
    <text evidence="4">Belongs to the glycosyl hydrolase 18 family.</text>
</comment>
<dbReference type="GO" id="GO:0004568">
    <property type="term" value="F:chitinase activity"/>
    <property type="evidence" value="ECO:0007669"/>
    <property type="project" value="TreeGrafter"/>
</dbReference>
<gene>
    <name evidence="7" type="ORF">GOP47_0009825</name>
</gene>
<feature type="chain" id="PRO_5038630086" description="GH18 domain-containing protein" evidence="5">
    <location>
        <begin position="19"/>
        <end position="375"/>
    </location>
</feature>
<keyword evidence="8" id="KW-1185">Reference proteome</keyword>
<evidence type="ECO:0000256" key="2">
    <source>
        <dbReference type="ARBA" id="ARBA00023295"/>
    </source>
</evidence>
<keyword evidence="1 3" id="KW-0378">Hydrolase</keyword>
<dbReference type="InterPro" id="IPR017853">
    <property type="entry name" value="GH"/>
</dbReference>
<dbReference type="PROSITE" id="PS51910">
    <property type="entry name" value="GH18_2"/>
    <property type="match status" value="1"/>
</dbReference>
<dbReference type="PANTHER" id="PTHR11177">
    <property type="entry name" value="CHITINASE"/>
    <property type="match status" value="1"/>
</dbReference>
<dbReference type="GO" id="GO:0005975">
    <property type="term" value="P:carbohydrate metabolic process"/>
    <property type="evidence" value="ECO:0007669"/>
    <property type="project" value="InterPro"/>
</dbReference>
<feature type="domain" description="GH18" evidence="6">
    <location>
        <begin position="33"/>
        <end position="375"/>
    </location>
</feature>
<reference evidence="7" key="1">
    <citation type="submission" date="2021-01" db="EMBL/GenBank/DDBJ databases">
        <title>Adiantum capillus-veneris genome.</title>
        <authorList>
            <person name="Fang Y."/>
            <person name="Liao Q."/>
        </authorList>
    </citation>
    <scope>NUCLEOTIDE SEQUENCE</scope>
    <source>
        <strain evidence="7">H3</strain>
        <tissue evidence="7">Leaf</tissue>
    </source>
</reference>
<dbReference type="SUPFAM" id="SSF51445">
    <property type="entry name" value="(Trans)glycosidases"/>
    <property type="match status" value="1"/>
</dbReference>
<evidence type="ECO:0000313" key="7">
    <source>
        <dbReference type="EMBL" id="KAI5075749.1"/>
    </source>
</evidence>
<evidence type="ECO:0000256" key="4">
    <source>
        <dbReference type="RuleBase" id="RU004453"/>
    </source>
</evidence>
<dbReference type="InterPro" id="IPR001579">
    <property type="entry name" value="Glyco_hydro_18_chit_AS"/>
</dbReference>
<feature type="signal peptide" evidence="5">
    <location>
        <begin position="1"/>
        <end position="18"/>
    </location>
</feature>
<dbReference type="Gene3D" id="3.20.20.80">
    <property type="entry name" value="Glycosidases"/>
    <property type="match status" value="1"/>
</dbReference>
<dbReference type="OrthoDB" id="76388at2759"/>
<sequence length="375" mass="40359">MHRLTLVLLLILWPLALGSLHKQASCSTAPVLPVKSAYFYYGQALAAADVDATAFTHIFYAFAPMDSATFNVSPASDDGGIINSFSATVRKSNPKVKTLLSIGGGNSDATAFSNMAATSATRAAFINQSIAAAKLYSFDGLDLDWEFPQSDADMANLGELFAEWRAAVQKENPKSPLLLTAAVKYNVTVAFGGAGTYPVDSIARNLDWINIMSYDLHGGWEMETGMHTALYDATELQTLTVNFGVKHWLAAGLPSYRGALGLAAYGRGWYLADATQHGVGAPSSGPAEVPTFTQIQQSVAAHNASCAHDSVTRSAYCFWRSTASPNQTVWVGFDDPFTISAKVRYLKSMHLRGYAFWSIGGDTNGLLFKQAFKTL</sequence>
<dbReference type="PROSITE" id="PS01095">
    <property type="entry name" value="GH18_1"/>
    <property type="match status" value="1"/>
</dbReference>
<dbReference type="GO" id="GO:0005576">
    <property type="term" value="C:extracellular region"/>
    <property type="evidence" value="ECO:0007669"/>
    <property type="project" value="TreeGrafter"/>
</dbReference>